<protein>
    <submittedName>
        <fullName evidence="2">Uncharacterized protein</fullName>
    </submittedName>
</protein>
<dbReference type="RefSeq" id="WP_251801610.1">
    <property type="nucleotide sequence ID" value="NZ_JAMQOL010000044.1"/>
</dbReference>
<sequence>MTSTWSTPRAAGRSSAASAAPTAEKSTHYFDDEHDARAMIQRMRIAAPAGRRQLGADADASGSMTGMGPGDRHTDHARRTTP</sequence>
<feature type="region of interest" description="Disordered" evidence="1">
    <location>
        <begin position="48"/>
        <end position="82"/>
    </location>
</feature>
<organism evidence="2 3">
    <name type="scientific">Paractinoplanes hotanensis</name>
    <dbReference type="NCBI Taxonomy" id="2906497"/>
    <lineage>
        <taxon>Bacteria</taxon>
        <taxon>Bacillati</taxon>
        <taxon>Actinomycetota</taxon>
        <taxon>Actinomycetes</taxon>
        <taxon>Micromonosporales</taxon>
        <taxon>Micromonosporaceae</taxon>
        <taxon>Paractinoplanes</taxon>
    </lineage>
</organism>
<name>A0ABT0Y748_9ACTN</name>
<feature type="region of interest" description="Disordered" evidence="1">
    <location>
        <begin position="1"/>
        <end position="31"/>
    </location>
</feature>
<feature type="compositionally biased region" description="Basic and acidic residues" evidence="1">
    <location>
        <begin position="70"/>
        <end position="82"/>
    </location>
</feature>
<keyword evidence="3" id="KW-1185">Reference proteome</keyword>
<reference evidence="2 3" key="1">
    <citation type="submission" date="2022-06" db="EMBL/GenBank/DDBJ databases">
        <title>Actinoplanes abujensis sp. nov., isolated from Nigerian arid soil.</title>
        <authorList>
            <person name="Ding P."/>
        </authorList>
    </citation>
    <scope>NUCLEOTIDE SEQUENCE [LARGE SCALE GENOMIC DNA]</scope>
    <source>
        <strain evidence="3">TRM88002</strain>
    </source>
</reference>
<evidence type="ECO:0000313" key="2">
    <source>
        <dbReference type="EMBL" id="MCM4081867.1"/>
    </source>
</evidence>
<feature type="compositionally biased region" description="Low complexity" evidence="1">
    <location>
        <begin position="1"/>
        <end position="23"/>
    </location>
</feature>
<dbReference type="EMBL" id="JAMQOL010000044">
    <property type="protein sequence ID" value="MCM4081867.1"/>
    <property type="molecule type" value="Genomic_DNA"/>
</dbReference>
<dbReference type="Proteomes" id="UP001523216">
    <property type="component" value="Unassembled WGS sequence"/>
</dbReference>
<proteinExistence type="predicted"/>
<accession>A0ABT0Y748</accession>
<evidence type="ECO:0000313" key="3">
    <source>
        <dbReference type="Proteomes" id="UP001523216"/>
    </source>
</evidence>
<comment type="caution">
    <text evidence="2">The sequence shown here is derived from an EMBL/GenBank/DDBJ whole genome shotgun (WGS) entry which is preliminary data.</text>
</comment>
<evidence type="ECO:0000256" key="1">
    <source>
        <dbReference type="SAM" id="MobiDB-lite"/>
    </source>
</evidence>
<gene>
    <name evidence="2" type="ORF">LXN57_30285</name>
</gene>